<feature type="compositionally biased region" description="Basic and acidic residues" evidence="1">
    <location>
        <begin position="103"/>
        <end position="124"/>
    </location>
</feature>
<feature type="compositionally biased region" description="Acidic residues" evidence="1">
    <location>
        <begin position="93"/>
        <end position="102"/>
    </location>
</feature>
<accession>A0ABQ5T331</accession>
<evidence type="ECO:0000259" key="2">
    <source>
        <dbReference type="Pfam" id="PF18970"/>
    </source>
</evidence>
<feature type="region of interest" description="Disordered" evidence="1">
    <location>
        <begin position="1"/>
        <end position="139"/>
    </location>
</feature>
<comment type="caution">
    <text evidence="3">The sequence shown here is derived from an EMBL/GenBank/DDBJ whole genome shotgun (WGS) entry which is preliminary data.</text>
</comment>
<proteinExistence type="predicted"/>
<organism evidence="3 4">
    <name type="scientific">Nocardioides luteus</name>
    <dbReference type="NCBI Taxonomy" id="1844"/>
    <lineage>
        <taxon>Bacteria</taxon>
        <taxon>Bacillati</taxon>
        <taxon>Actinomycetota</taxon>
        <taxon>Actinomycetes</taxon>
        <taxon>Propionibacteriales</taxon>
        <taxon>Nocardioidaceae</taxon>
        <taxon>Nocardioides</taxon>
    </lineage>
</organism>
<feature type="compositionally biased region" description="Basic and acidic residues" evidence="1">
    <location>
        <begin position="69"/>
        <end position="83"/>
    </location>
</feature>
<evidence type="ECO:0000313" key="4">
    <source>
        <dbReference type="Proteomes" id="UP001142292"/>
    </source>
</evidence>
<keyword evidence="4" id="KW-1185">Reference proteome</keyword>
<gene>
    <name evidence="3" type="ORF">GCM10017579_47360</name>
</gene>
<evidence type="ECO:0000313" key="3">
    <source>
        <dbReference type="EMBL" id="GLJ70700.1"/>
    </source>
</evidence>
<protein>
    <recommendedName>
        <fullName evidence="2">DUF5709 domain-containing protein</fullName>
    </recommendedName>
</protein>
<dbReference type="Proteomes" id="UP001142292">
    <property type="component" value="Unassembled WGS sequence"/>
</dbReference>
<name>A0ABQ5T331_9ACTN</name>
<feature type="domain" description="DUF5709" evidence="2">
    <location>
        <begin position="107"/>
        <end position="155"/>
    </location>
</feature>
<sequence>MAPKPADEEPQVSESHGYSADYSVDDEDQLTGEDALSGDVLEGEVRDELDHGIVTADRYSTDYGNTPWEETHRECIDQRRLQEVPEPDPYATEYEDAEESDDPDGREVGDQRAGRLVDPDRGTGEDTESEVYGTDAGIDGAGASAEEAAMHVIDERAEAERA</sequence>
<dbReference type="EMBL" id="BSEL01000014">
    <property type="protein sequence ID" value="GLJ70700.1"/>
    <property type="molecule type" value="Genomic_DNA"/>
</dbReference>
<reference evidence="3" key="1">
    <citation type="journal article" date="2014" name="Int. J. Syst. Evol. Microbiol.">
        <title>Complete genome of a new Firmicutes species belonging to the dominant human colonic microbiota ('Ruminococcus bicirculans') reveals two chromosomes and a selective capacity to utilize plant glucans.</title>
        <authorList>
            <consortium name="NISC Comparative Sequencing Program"/>
            <person name="Wegmann U."/>
            <person name="Louis P."/>
            <person name="Goesmann A."/>
            <person name="Henrissat B."/>
            <person name="Duncan S.H."/>
            <person name="Flint H.J."/>
        </authorList>
    </citation>
    <scope>NUCLEOTIDE SEQUENCE</scope>
    <source>
        <strain evidence="3">VKM Ac-1246</strain>
    </source>
</reference>
<dbReference type="Pfam" id="PF18970">
    <property type="entry name" value="DUF5709"/>
    <property type="match status" value="1"/>
</dbReference>
<reference evidence="3" key="2">
    <citation type="submission" date="2023-01" db="EMBL/GenBank/DDBJ databases">
        <authorList>
            <person name="Sun Q."/>
            <person name="Evtushenko L."/>
        </authorList>
    </citation>
    <scope>NUCLEOTIDE SEQUENCE</scope>
    <source>
        <strain evidence="3">VKM Ac-1246</strain>
    </source>
</reference>
<evidence type="ECO:0000256" key="1">
    <source>
        <dbReference type="SAM" id="MobiDB-lite"/>
    </source>
</evidence>
<dbReference type="InterPro" id="IPR043763">
    <property type="entry name" value="DUF5709"/>
</dbReference>